<protein>
    <submittedName>
        <fullName evidence="2">Uncharacterized protein</fullName>
    </submittedName>
</protein>
<sequence length="67" mass="7592">MGGYPWEYPDTRPNFREKGKSEPESESPGGYPLSLAGIRQGIAVIRDGYPLTISRLFYIRLLHLPVQ</sequence>
<comment type="caution">
    <text evidence="2">The sequence shown here is derived from an EMBL/GenBank/DDBJ whole genome shotgun (WGS) entry which is preliminary data.</text>
</comment>
<keyword evidence="3" id="KW-1185">Reference proteome</keyword>
<dbReference type="Proteomes" id="UP000324748">
    <property type="component" value="Unassembled WGS sequence"/>
</dbReference>
<accession>A0A5B0QIR5</accession>
<gene>
    <name evidence="2" type="ORF">PGT21_019601</name>
</gene>
<proteinExistence type="predicted"/>
<evidence type="ECO:0000313" key="3">
    <source>
        <dbReference type="Proteomes" id="UP000324748"/>
    </source>
</evidence>
<organism evidence="2 3">
    <name type="scientific">Puccinia graminis f. sp. tritici</name>
    <dbReference type="NCBI Taxonomy" id="56615"/>
    <lineage>
        <taxon>Eukaryota</taxon>
        <taxon>Fungi</taxon>
        <taxon>Dikarya</taxon>
        <taxon>Basidiomycota</taxon>
        <taxon>Pucciniomycotina</taxon>
        <taxon>Pucciniomycetes</taxon>
        <taxon>Pucciniales</taxon>
        <taxon>Pucciniaceae</taxon>
        <taxon>Puccinia</taxon>
    </lineage>
</organism>
<evidence type="ECO:0000256" key="1">
    <source>
        <dbReference type="SAM" id="MobiDB-lite"/>
    </source>
</evidence>
<feature type="region of interest" description="Disordered" evidence="1">
    <location>
        <begin position="1"/>
        <end position="32"/>
    </location>
</feature>
<reference evidence="2 3" key="1">
    <citation type="submission" date="2019-05" db="EMBL/GenBank/DDBJ databases">
        <title>Emergence of the Ug99 lineage of the wheat stem rust pathogen through somatic hybridization.</title>
        <authorList>
            <person name="Li F."/>
            <person name="Upadhyaya N.M."/>
            <person name="Sperschneider J."/>
            <person name="Matny O."/>
            <person name="Nguyen-Phuc H."/>
            <person name="Mago R."/>
            <person name="Raley C."/>
            <person name="Miller M.E."/>
            <person name="Silverstein K.A.T."/>
            <person name="Henningsen E."/>
            <person name="Hirsch C.D."/>
            <person name="Visser B."/>
            <person name="Pretorius Z.A."/>
            <person name="Steffenson B.J."/>
            <person name="Schwessinger B."/>
            <person name="Dodds P.N."/>
            <person name="Figueroa M."/>
        </authorList>
    </citation>
    <scope>NUCLEOTIDE SEQUENCE [LARGE SCALE GENOMIC DNA]</scope>
    <source>
        <strain evidence="2">21-0</strain>
    </source>
</reference>
<dbReference type="AlphaFoldDB" id="A0A5B0QIR5"/>
<evidence type="ECO:0000313" key="2">
    <source>
        <dbReference type="EMBL" id="KAA1113056.1"/>
    </source>
</evidence>
<name>A0A5B0QIR5_PUCGR</name>
<dbReference type="EMBL" id="VSWC01000015">
    <property type="protein sequence ID" value="KAA1113056.1"/>
    <property type="molecule type" value="Genomic_DNA"/>
</dbReference>
<feature type="compositionally biased region" description="Basic and acidic residues" evidence="1">
    <location>
        <begin position="9"/>
        <end position="23"/>
    </location>
</feature>